<organism evidence="1 2">
    <name type="scientific">Clostridium tarantellae</name>
    <dbReference type="NCBI Taxonomy" id="39493"/>
    <lineage>
        <taxon>Bacteria</taxon>
        <taxon>Bacillati</taxon>
        <taxon>Bacillota</taxon>
        <taxon>Clostridia</taxon>
        <taxon>Eubacteriales</taxon>
        <taxon>Clostridiaceae</taxon>
        <taxon>Clostridium</taxon>
    </lineage>
</organism>
<dbReference type="Proteomes" id="UP000430345">
    <property type="component" value="Unassembled WGS sequence"/>
</dbReference>
<dbReference type="InterPro" id="IPR019644">
    <property type="entry name" value="DUF2508"/>
</dbReference>
<protein>
    <submittedName>
        <fullName evidence="1">DUF2508 family protein</fullName>
    </submittedName>
</protein>
<reference evidence="1 2" key="1">
    <citation type="submission" date="2019-10" db="EMBL/GenBank/DDBJ databases">
        <title>The Genome Sequence of Clostridium tarantellae Isolated from Fish Brain.</title>
        <authorList>
            <person name="Bano L."/>
            <person name="Kiel M."/>
            <person name="Sales G."/>
            <person name="Doxey A.C."/>
            <person name="Mansfield M.J."/>
            <person name="Schiavone M."/>
            <person name="Rossetto O."/>
            <person name="Pirazzini M."/>
            <person name="Dobrindt U."/>
            <person name="Montecucco C."/>
        </authorList>
    </citation>
    <scope>NUCLEOTIDE SEQUENCE [LARGE SCALE GENOMIC DNA]</scope>
    <source>
        <strain evidence="1 2">DSM 3997</strain>
    </source>
</reference>
<keyword evidence="2" id="KW-1185">Reference proteome</keyword>
<dbReference type="AlphaFoldDB" id="A0A6I1MM00"/>
<proteinExistence type="predicted"/>
<dbReference type="RefSeq" id="WP_152891057.1">
    <property type="nucleotide sequence ID" value="NZ_WHJC01000234.1"/>
</dbReference>
<dbReference type="EMBL" id="WHJC01000234">
    <property type="protein sequence ID" value="MPQ44516.1"/>
    <property type="molecule type" value="Genomic_DNA"/>
</dbReference>
<sequence>MNKKTVTELLFKKIDYSKEDREIIEGIENAKMEMEVARAAFDYAKDDKLIESLIYKEHDIQARYAYLLREAKKRGLKVGVEHIFKESKEII</sequence>
<gene>
    <name evidence="1" type="ORF">GBZ86_12235</name>
</gene>
<comment type="caution">
    <text evidence="1">The sequence shown here is derived from an EMBL/GenBank/DDBJ whole genome shotgun (WGS) entry which is preliminary data.</text>
</comment>
<dbReference type="Pfam" id="PF10704">
    <property type="entry name" value="DUF2508"/>
    <property type="match status" value="1"/>
</dbReference>
<dbReference type="OrthoDB" id="1809893at2"/>
<accession>A0A6I1MM00</accession>
<evidence type="ECO:0000313" key="2">
    <source>
        <dbReference type="Proteomes" id="UP000430345"/>
    </source>
</evidence>
<evidence type="ECO:0000313" key="1">
    <source>
        <dbReference type="EMBL" id="MPQ44516.1"/>
    </source>
</evidence>
<name>A0A6I1MM00_9CLOT</name>